<dbReference type="EMBL" id="JAUEIF010000010">
    <property type="protein sequence ID" value="MDN0025886.1"/>
    <property type="molecule type" value="Genomic_DNA"/>
</dbReference>
<sequence>MAISASVKTLMAGGQVADSKLDGRLRDELLAEGLLLVTSRGSRKSYRARDVVALKRFLTDRDESYRMLDVGASGSRASMAAVTGNSKLVAVRSCPGFPVNSYEPVECSLCGKPFTVNPQEGSFLFVSEWERFAIPEEVVVMGIENMENFRMIRRQRTFFEEYLHAHGLPSKVLFVSRYPQSSDLRRWLCSIPNHYVHFGDFDLAGISIFLFDFQQYLGKQRSSFLIPDDIGSRLRTGSSKRYDGQYQRFKDIRTDVCELQRLIDLIHHERKAYDQEGYISVCHSSSCDTDEAPSGR</sequence>
<keyword evidence="4" id="KW-1185">Reference proteome</keyword>
<comment type="caution">
    <text evidence="3">The sequence shown here is derived from an EMBL/GenBank/DDBJ whole genome shotgun (WGS) entry which is preliminary data.</text>
</comment>
<proteinExistence type="predicted"/>
<evidence type="ECO:0000259" key="1">
    <source>
        <dbReference type="Pfam" id="PF23947"/>
    </source>
</evidence>
<reference evidence="3" key="1">
    <citation type="submission" date="2023-06" db="EMBL/GenBank/DDBJ databases">
        <authorList>
            <person name="Zeman M."/>
            <person name="Kubasova T."/>
            <person name="Jahodarova E."/>
            <person name="Nykrynova M."/>
            <person name="Rychlik I."/>
        </authorList>
    </citation>
    <scope>NUCLEOTIDE SEQUENCE</scope>
    <source>
        <strain evidence="3">ET15</strain>
        <strain evidence="2">ET37</strain>
    </source>
</reference>
<evidence type="ECO:0000313" key="4">
    <source>
        <dbReference type="Proteomes" id="UP001167831"/>
    </source>
</evidence>
<organism evidence="3 5">
    <name type="scientific">Leyella lascolaii</name>
    <dbReference type="NCBI Taxonomy" id="1776379"/>
    <lineage>
        <taxon>Bacteria</taxon>
        <taxon>Pseudomonadati</taxon>
        <taxon>Bacteroidota</taxon>
        <taxon>Bacteroidia</taxon>
        <taxon>Bacteroidales</taxon>
        <taxon>Prevotellaceae</taxon>
        <taxon>Leyella</taxon>
    </lineage>
</organism>
<evidence type="ECO:0000313" key="5">
    <source>
        <dbReference type="Proteomes" id="UP001168478"/>
    </source>
</evidence>
<protein>
    <recommendedName>
        <fullName evidence="1">DUF7281 domain-containing protein</fullName>
    </recommendedName>
</protein>
<dbReference type="RefSeq" id="WP_289825672.1">
    <property type="nucleotide sequence ID" value="NZ_JAUEIE010000010.1"/>
</dbReference>
<gene>
    <name evidence="2" type="ORF">QVN81_09465</name>
    <name evidence="3" type="ORF">QVN84_10210</name>
</gene>
<reference evidence="3" key="2">
    <citation type="submission" date="2023-08" db="EMBL/GenBank/DDBJ databases">
        <title>Identification and characterization of horizontal gene transfer across gut microbiota members of farm animals based on homology search.</title>
        <authorList>
            <person name="Schwarzerova J."/>
            <person name="Nykrynova M."/>
            <person name="Jureckova K."/>
            <person name="Cejkova D."/>
            <person name="Rychlik I."/>
        </authorList>
    </citation>
    <scope>NUCLEOTIDE SEQUENCE</scope>
    <source>
        <strain evidence="3">ET15</strain>
        <strain evidence="2">ET37</strain>
    </source>
</reference>
<feature type="domain" description="DUF7281" evidence="1">
    <location>
        <begin position="180"/>
        <end position="277"/>
    </location>
</feature>
<name>A0AAW7JXY5_9BACT</name>
<dbReference type="Proteomes" id="UP001168478">
    <property type="component" value="Unassembled WGS sequence"/>
</dbReference>
<dbReference type="AlphaFoldDB" id="A0AAW7JXY5"/>
<dbReference type="EMBL" id="JAUEIE010000010">
    <property type="protein sequence ID" value="MDN0023245.1"/>
    <property type="molecule type" value="Genomic_DNA"/>
</dbReference>
<evidence type="ECO:0000313" key="3">
    <source>
        <dbReference type="EMBL" id="MDN0025886.1"/>
    </source>
</evidence>
<accession>A0AAW7JXY5</accession>
<dbReference type="InterPro" id="IPR055705">
    <property type="entry name" value="DUF7281"/>
</dbReference>
<dbReference type="Proteomes" id="UP001167831">
    <property type="component" value="Unassembled WGS sequence"/>
</dbReference>
<dbReference type="Pfam" id="PF23947">
    <property type="entry name" value="DUF7281"/>
    <property type="match status" value="1"/>
</dbReference>
<evidence type="ECO:0000313" key="2">
    <source>
        <dbReference type="EMBL" id="MDN0023245.1"/>
    </source>
</evidence>